<dbReference type="InterPro" id="IPR052157">
    <property type="entry name" value="BCAA_transport_permease"/>
</dbReference>
<feature type="transmembrane region" description="Helical" evidence="9">
    <location>
        <begin position="266"/>
        <end position="284"/>
    </location>
</feature>
<accession>A0A9X1VEI5</accession>
<dbReference type="GO" id="GO:0022857">
    <property type="term" value="F:transmembrane transporter activity"/>
    <property type="evidence" value="ECO:0007669"/>
    <property type="project" value="InterPro"/>
</dbReference>
<dbReference type="EMBL" id="JALBUF010000022">
    <property type="protein sequence ID" value="MCI0184708.1"/>
    <property type="molecule type" value="Genomic_DNA"/>
</dbReference>
<dbReference type="Proteomes" id="UP001139263">
    <property type="component" value="Unassembled WGS sequence"/>
</dbReference>
<evidence type="ECO:0000256" key="7">
    <source>
        <dbReference type="ARBA" id="ARBA00023136"/>
    </source>
</evidence>
<organism evidence="10 11">
    <name type="scientific">Sulfoacidibacillus ferrooxidans</name>
    <dbReference type="NCBI Taxonomy" id="2005001"/>
    <lineage>
        <taxon>Bacteria</taxon>
        <taxon>Bacillati</taxon>
        <taxon>Bacillota</taxon>
        <taxon>Bacilli</taxon>
        <taxon>Bacillales</taxon>
        <taxon>Alicyclobacillaceae</taxon>
        <taxon>Sulfoacidibacillus</taxon>
    </lineage>
</organism>
<evidence type="ECO:0000256" key="5">
    <source>
        <dbReference type="ARBA" id="ARBA00022970"/>
    </source>
</evidence>
<keyword evidence="4 9" id="KW-0812">Transmembrane</keyword>
<dbReference type="PANTHER" id="PTHR11795:SF445">
    <property type="entry name" value="AMINO ACID ABC TRANSPORTER PERMEASE PROTEIN"/>
    <property type="match status" value="1"/>
</dbReference>
<evidence type="ECO:0000256" key="3">
    <source>
        <dbReference type="ARBA" id="ARBA00022475"/>
    </source>
</evidence>
<dbReference type="CDD" id="cd06582">
    <property type="entry name" value="TM_PBP1_LivH_like"/>
    <property type="match status" value="1"/>
</dbReference>
<dbReference type="GO" id="GO:0005886">
    <property type="term" value="C:plasma membrane"/>
    <property type="evidence" value="ECO:0007669"/>
    <property type="project" value="UniProtKB-SubCell"/>
</dbReference>
<sequence length="291" mass="31650">MLLFTLVSGILIGIFYGLMGLGLNFIFGVMKIVNLAHGDFVMLGAFGVYLGYSVWNLNPIISLVIEIAIFFVVGIPLYYGFVPRLLKSRDPEMLSLILFFGLSQVIESLATFAFGTNTETVNPTVFGTQPVNILGQDIQFTWIVAVIISIIAMAFMYWYLYHTKIGIATRAIMGNRTEAMSSGINVHRISAIAFALGIVLAITAGSMTPFILGGIYPSMGVDLTTTSFAVIVIGSLGNPLGTILGGLIYGICLMLMQTYLPSWSSLVPYLLLILILLVRPNGLLGRRERNA</sequence>
<reference evidence="10" key="1">
    <citation type="submission" date="2022-03" db="EMBL/GenBank/DDBJ databases">
        <title>Draft Genome Sequence of Firmicute Strain S0AB, a Heterotrophic Iron/Sulfur-Oxidizing Extreme Acidophile.</title>
        <authorList>
            <person name="Vergara E."/>
            <person name="Pakostova E."/>
            <person name="Johnson D.B."/>
            <person name="Holmes D.S."/>
        </authorList>
    </citation>
    <scope>NUCLEOTIDE SEQUENCE</scope>
    <source>
        <strain evidence="10">S0AB</strain>
    </source>
</reference>
<evidence type="ECO:0000256" key="2">
    <source>
        <dbReference type="ARBA" id="ARBA00022448"/>
    </source>
</evidence>
<dbReference type="GO" id="GO:0006865">
    <property type="term" value="P:amino acid transport"/>
    <property type="evidence" value="ECO:0007669"/>
    <property type="project" value="UniProtKB-KW"/>
</dbReference>
<dbReference type="InterPro" id="IPR001851">
    <property type="entry name" value="ABC_transp_permease"/>
</dbReference>
<keyword evidence="11" id="KW-1185">Reference proteome</keyword>
<keyword evidence="6 9" id="KW-1133">Transmembrane helix</keyword>
<feature type="transmembrane region" description="Helical" evidence="9">
    <location>
        <begin position="140"/>
        <end position="161"/>
    </location>
</feature>
<feature type="transmembrane region" description="Helical" evidence="9">
    <location>
        <begin position="6"/>
        <end position="27"/>
    </location>
</feature>
<evidence type="ECO:0000256" key="6">
    <source>
        <dbReference type="ARBA" id="ARBA00022989"/>
    </source>
</evidence>
<keyword evidence="5" id="KW-0029">Amino-acid transport</keyword>
<feature type="transmembrane region" description="Helical" evidence="9">
    <location>
        <begin position="93"/>
        <end position="114"/>
    </location>
</feature>
<evidence type="ECO:0000256" key="9">
    <source>
        <dbReference type="SAM" id="Phobius"/>
    </source>
</evidence>
<protein>
    <submittedName>
        <fullName evidence="10">High-affinity branched-chain amino acid transport system permease protein LivH</fullName>
    </submittedName>
</protein>
<evidence type="ECO:0000256" key="1">
    <source>
        <dbReference type="ARBA" id="ARBA00004651"/>
    </source>
</evidence>
<dbReference type="Pfam" id="PF02653">
    <property type="entry name" value="BPD_transp_2"/>
    <property type="match status" value="1"/>
</dbReference>
<gene>
    <name evidence="10" type="primary">livH_2</name>
    <name evidence="10" type="ORF">MM817_03005</name>
</gene>
<evidence type="ECO:0000256" key="4">
    <source>
        <dbReference type="ARBA" id="ARBA00022692"/>
    </source>
</evidence>
<dbReference type="PANTHER" id="PTHR11795">
    <property type="entry name" value="BRANCHED-CHAIN AMINO ACID TRANSPORT SYSTEM PERMEASE PROTEIN LIVH"/>
    <property type="match status" value="1"/>
</dbReference>
<comment type="caution">
    <text evidence="10">The sequence shown here is derived from an EMBL/GenBank/DDBJ whole genome shotgun (WGS) entry which is preliminary data.</text>
</comment>
<comment type="subcellular location">
    <subcellularLocation>
        <location evidence="1">Cell membrane</location>
        <topology evidence="1">Multi-pass membrane protein</topology>
    </subcellularLocation>
</comment>
<comment type="similarity">
    <text evidence="8">Belongs to the binding-protein-dependent transport system permease family. LivHM subfamily.</text>
</comment>
<feature type="transmembrane region" description="Helical" evidence="9">
    <location>
        <begin position="240"/>
        <end position="260"/>
    </location>
</feature>
<evidence type="ECO:0000313" key="11">
    <source>
        <dbReference type="Proteomes" id="UP001139263"/>
    </source>
</evidence>
<feature type="transmembrane region" description="Helical" evidence="9">
    <location>
        <begin position="60"/>
        <end position="81"/>
    </location>
</feature>
<proteinExistence type="inferred from homology"/>
<dbReference type="RefSeq" id="WP_241716596.1">
    <property type="nucleotide sequence ID" value="NZ_JALBUF010000022.1"/>
</dbReference>
<evidence type="ECO:0000256" key="8">
    <source>
        <dbReference type="ARBA" id="ARBA00037998"/>
    </source>
</evidence>
<keyword evidence="3" id="KW-1003">Cell membrane</keyword>
<name>A0A9X1VEI5_9BACL</name>
<feature type="transmembrane region" description="Helical" evidence="9">
    <location>
        <begin position="34"/>
        <end position="54"/>
    </location>
</feature>
<evidence type="ECO:0000313" key="10">
    <source>
        <dbReference type="EMBL" id="MCI0184708.1"/>
    </source>
</evidence>
<keyword evidence="7 9" id="KW-0472">Membrane</keyword>
<keyword evidence="2" id="KW-0813">Transport</keyword>
<dbReference type="AlphaFoldDB" id="A0A9X1VEI5"/>
<feature type="transmembrane region" description="Helical" evidence="9">
    <location>
        <begin position="182"/>
        <end position="204"/>
    </location>
</feature>